<keyword evidence="2" id="KW-1185">Reference proteome</keyword>
<evidence type="ECO:0000313" key="1">
    <source>
        <dbReference type="EMBL" id="MET4759015.1"/>
    </source>
</evidence>
<dbReference type="Proteomes" id="UP001549366">
    <property type="component" value="Unassembled WGS sequence"/>
</dbReference>
<proteinExistence type="predicted"/>
<dbReference type="Gene3D" id="3.40.50.150">
    <property type="entry name" value="Vaccinia Virus protein VP39"/>
    <property type="match status" value="1"/>
</dbReference>
<gene>
    <name evidence="1" type="ORF">V5J35_004207</name>
</gene>
<name>A0ABV2SMN5_9GAMM</name>
<dbReference type="SUPFAM" id="SSF53335">
    <property type="entry name" value="S-adenosyl-L-methionine-dependent methyltransferases"/>
    <property type="match status" value="1"/>
</dbReference>
<dbReference type="InterPro" id="IPR029063">
    <property type="entry name" value="SAM-dependent_MTases_sf"/>
</dbReference>
<organism evidence="1 2">
    <name type="scientific">Endozoicomonas lisbonensis</name>
    <dbReference type="NCBI Taxonomy" id="3120522"/>
    <lineage>
        <taxon>Bacteria</taxon>
        <taxon>Pseudomonadati</taxon>
        <taxon>Pseudomonadota</taxon>
        <taxon>Gammaproteobacteria</taxon>
        <taxon>Oceanospirillales</taxon>
        <taxon>Endozoicomonadaceae</taxon>
        <taxon>Endozoicomonas</taxon>
    </lineage>
</organism>
<accession>A0ABV2SMN5</accession>
<sequence length="232" mass="26505">MKTIENFMKNDFEMIEGWCSGYMQQYSQLIDAYHKDENVNGGIAEIGVHHGKFFILLNWLTEKNEESYAIDLFDDQHLNIDQSGCGSLEIFKKNLLEFDKHQGNNVNIVIADSTTYPLEKDILKPVRIFSVDGGHTVEHTLSDLKLAHKLIHKQGVVILDDITNMHWLGVIEGCIRFLEQKPTLVPFAIGQNKMFLCNLSYADSYKNIFKNSGYSSKDDVMLCGHKIIALHH</sequence>
<comment type="caution">
    <text evidence="1">The sequence shown here is derived from an EMBL/GenBank/DDBJ whole genome shotgun (WGS) entry which is preliminary data.</text>
</comment>
<reference evidence="1 2" key="1">
    <citation type="submission" date="2024-06" db="EMBL/GenBank/DDBJ databases">
        <title>Genomic Encyclopedia of Type Strains, Phase V (KMG-V): Genome sequencing to study the core and pangenomes of soil and plant-associated prokaryotes.</title>
        <authorList>
            <person name="Whitman W."/>
        </authorList>
    </citation>
    <scope>NUCLEOTIDE SEQUENCE [LARGE SCALE GENOMIC DNA]</scope>
    <source>
        <strain evidence="1 2">NE40</strain>
    </source>
</reference>
<evidence type="ECO:0008006" key="3">
    <source>
        <dbReference type="Google" id="ProtNLM"/>
    </source>
</evidence>
<dbReference type="EMBL" id="JBEWTB010000002">
    <property type="protein sequence ID" value="MET4759015.1"/>
    <property type="molecule type" value="Genomic_DNA"/>
</dbReference>
<evidence type="ECO:0000313" key="2">
    <source>
        <dbReference type="Proteomes" id="UP001549366"/>
    </source>
</evidence>
<dbReference type="Pfam" id="PF13578">
    <property type="entry name" value="Methyltransf_24"/>
    <property type="match status" value="1"/>
</dbReference>
<protein>
    <recommendedName>
        <fullName evidence="3">Methyltransferase domain-containing protein</fullName>
    </recommendedName>
</protein>
<dbReference type="RefSeq" id="WP_354009048.1">
    <property type="nucleotide sequence ID" value="NZ_JBEWTA010000001.1"/>
</dbReference>